<reference evidence="2 3" key="1">
    <citation type="journal article" date="2014" name="Int. J. Syst. Evol. Microbiol.">
        <title>Leptospira mayottensis sp. nov., a pathogenic species of the genus Leptospira isolated from humans.</title>
        <authorList>
            <person name="Bourhy P."/>
            <person name="Collet L."/>
            <person name="Brisse S."/>
            <person name="Picardeau M."/>
        </authorList>
    </citation>
    <scope>NUCLEOTIDE SEQUENCE [LARGE SCALE GENOMIC DNA]</scope>
    <source>
        <strain evidence="2 3">200901122</strain>
    </source>
</reference>
<evidence type="ECO:0000256" key="1">
    <source>
        <dbReference type="SAM" id="MobiDB-lite"/>
    </source>
</evidence>
<comment type="caution">
    <text evidence="2">The sequence shown here is derived from an EMBL/GenBank/DDBJ whole genome shotgun (WGS) entry which is preliminary data.</text>
</comment>
<organism evidence="2 3">
    <name type="scientific">Leptospira mayottensis 200901122</name>
    <dbReference type="NCBI Taxonomy" id="1193010"/>
    <lineage>
        <taxon>Bacteria</taxon>
        <taxon>Pseudomonadati</taxon>
        <taxon>Spirochaetota</taxon>
        <taxon>Spirochaetia</taxon>
        <taxon>Leptospirales</taxon>
        <taxon>Leptospiraceae</taxon>
        <taxon>Leptospira</taxon>
    </lineage>
</organism>
<proteinExistence type="predicted"/>
<dbReference type="Proteomes" id="UP000001343">
    <property type="component" value="Unassembled WGS sequence"/>
</dbReference>
<evidence type="ECO:0000313" key="3">
    <source>
        <dbReference type="Proteomes" id="UP000001343"/>
    </source>
</evidence>
<sequence length="50" mass="5969">MKQKERNVYHKNMDVKNPGSNRNWLQNSEYGFHCIVNLDFSKNLQGKTQK</sequence>
<dbReference type="AlphaFoldDB" id="A0AA87MQ79"/>
<evidence type="ECO:0000313" key="2">
    <source>
        <dbReference type="EMBL" id="EKR99836.1"/>
    </source>
</evidence>
<name>A0AA87MQ79_9LEPT</name>
<gene>
    <name evidence="2" type="ORF">LEP1GSC125_0210</name>
</gene>
<feature type="region of interest" description="Disordered" evidence="1">
    <location>
        <begin position="1"/>
        <end position="22"/>
    </location>
</feature>
<dbReference type="EMBL" id="AKWM02000044">
    <property type="protein sequence ID" value="EKR99836.1"/>
    <property type="molecule type" value="Genomic_DNA"/>
</dbReference>
<accession>A0AA87MQ79</accession>
<protein>
    <submittedName>
        <fullName evidence="2">Uncharacterized protein</fullName>
    </submittedName>
</protein>
<feature type="compositionally biased region" description="Basic and acidic residues" evidence="1">
    <location>
        <begin position="1"/>
        <end position="14"/>
    </location>
</feature>